<dbReference type="AlphaFoldDB" id="A0A6M3K7F2"/>
<dbReference type="EMBL" id="MT141280">
    <property type="protein sequence ID" value="QJA57563.1"/>
    <property type="molecule type" value="Genomic_DNA"/>
</dbReference>
<name>A0A6M3K7F2_9ZZZZ</name>
<dbReference type="EMBL" id="MT142297">
    <property type="protein sequence ID" value="QJA77707.1"/>
    <property type="molecule type" value="Genomic_DNA"/>
</dbReference>
<protein>
    <submittedName>
        <fullName evidence="2">Uncharacterized protein</fullName>
    </submittedName>
</protein>
<organism evidence="2">
    <name type="scientific">viral metagenome</name>
    <dbReference type="NCBI Taxonomy" id="1070528"/>
    <lineage>
        <taxon>unclassified sequences</taxon>
        <taxon>metagenomes</taxon>
        <taxon>organismal metagenomes</taxon>
    </lineage>
</organism>
<gene>
    <name evidence="2" type="ORF">MM415A01245_0012</name>
    <name evidence="1" type="ORF">MM415B01625_0005</name>
</gene>
<proteinExistence type="predicted"/>
<sequence length="376" mass="37942">MAVEHMDSITLVAGEELEPYRRVKYHSTAGQVVYADATDADNWIGITQPSEDGEVASGGQVNVKLRGASRTLKVEAGAAVTANANLYPEDDGKVSDDAGTVMIGLAAGTDTAGAAGTIIEMHPHRFGTDLDNHGHTAGADGGKLTSPAIVTALVDTNAAEWIKVGATASAVNELTIHNAATGTKPKIAATGEADNGIIFENDQTEEMLILASAASSVNEVTVTSAATGVAPSIKSSGADTHVTLELGCKGTTSVVQATAPLVHKATQTAVTDTATITIAQLLTKVLDGTPTAAATYTLPTAAALVAGITNCKVGDSFDFAINNKSAGANTITVAAGSGGTADGTLTVAQNVIRAFKIIVTNVTGSAEAYYVYGIGA</sequence>
<reference evidence="2" key="1">
    <citation type="submission" date="2020-03" db="EMBL/GenBank/DDBJ databases">
        <title>The deep terrestrial virosphere.</title>
        <authorList>
            <person name="Holmfeldt K."/>
            <person name="Nilsson E."/>
            <person name="Simone D."/>
            <person name="Lopez-Fernandez M."/>
            <person name="Wu X."/>
            <person name="de Brujin I."/>
            <person name="Lundin D."/>
            <person name="Andersson A."/>
            <person name="Bertilsson S."/>
            <person name="Dopson M."/>
        </authorList>
    </citation>
    <scope>NUCLEOTIDE SEQUENCE</scope>
    <source>
        <strain evidence="2">MM415A01245</strain>
        <strain evidence="1">MM415B01625</strain>
    </source>
</reference>
<accession>A0A6M3K7F2</accession>
<evidence type="ECO:0000313" key="2">
    <source>
        <dbReference type="EMBL" id="QJA77707.1"/>
    </source>
</evidence>
<evidence type="ECO:0000313" key="1">
    <source>
        <dbReference type="EMBL" id="QJA57563.1"/>
    </source>
</evidence>